<dbReference type="AlphaFoldDB" id="A0A6N9Q4S6"/>
<accession>A0A6N9Q4S6</accession>
<dbReference type="GO" id="GO:0009523">
    <property type="term" value="C:photosystem II"/>
    <property type="evidence" value="ECO:0007669"/>
    <property type="project" value="UniProtKB-KW"/>
</dbReference>
<keyword evidence="6" id="KW-1185">Reference proteome</keyword>
<evidence type="ECO:0000256" key="1">
    <source>
        <dbReference type="ARBA" id="ARBA00022531"/>
    </source>
</evidence>
<evidence type="ECO:0000313" key="6">
    <source>
        <dbReference type="Proteomes" id="UP000448943"/>
    </source>
</evidence>
<keyword evidence="3" id="KW-0812">Transmembrane</keyword>
<dbReference type="GO" id="GO:0015979">
    <property type="term" value="P:photosynthesis"/>
    <property type="evidence" value="ECO:0007669"/>
    <property type="project" value="UniProtKB-KW"/>
</dbReference>
<evidence type="ECO:0000259" key="4">
    <source>
        <dbReference type="Pfam" id="PF13460"/>
    </source>
</evidence>
<evidence type="ECO:0000256" key="3">
    <source>
        <dbReference type="SAM" id="Phobius"/>
    </source>
</evidence>
<feature type="transmembrane region" description="Helical" evidence="3">
    <location>
        <begin position="253"/>
        <end position="273"/>
    </location>
</feature>
<evidence type="ECO:0000256" key="2">
    <source>
        <dbReference type="ARBA" id="ARBA00023276"/>
    </source>
</evidence>
<organism evidence="5 6">
    <name type="scientific">Chengkuizengella marina</name>
    <dbReference type="NCBI Taxonomy" id="2507566"/>
    <lineage>
        <taxon>Bacteria</taxon>
        <taxon>Bacillati</taxon>
        <taxon>Bacillota</taxon>
        <taxon>Bacilli</taxon>
        <taxon>Bacillales</taxon>
        <taxon>Paenibacillaceae</taxon>
        <taxon>Chengkuizengella</taxon>
    </lineage>
</organism>
<dbReference type="Gene3D" id="3.40.50.720">
    <property type="entry name" value="NAD(P)-binding Rossmann-like Domain"/>
    <property type="match status" value="1"/>
</dbReference>
<dbReference type="RefSeq" id="WP_160646665.1">
    <property type="nucleotide sequence ID" value="NZ_SIJB01000028.1"/>
</dbReference>
<dbReference type="Proteomes" id="UP000448943">
    <property type="component" value="Unassembled WGS sequence"/>
</dbReference>
<sequence length="293" mass="33435">MDTVLVAGATGYLGRYIVNELSDHGYKVKVLVRNPKSLNHQGKYFEPAVINKINEIIEGDITKPKTLKGMCTGVDYVFTSVGITKQKDGLTYMDVDYQGNLNLLREAESSNVKKFMYIHVLGDHLDVPVLQAKKRFVQELKQSPINHLIVKPTGYFSDLTEYLEMAAKGKVYLIGDGNNKMNPIHGRDLAKFCVNHFEKDNVELEVGGPEVLSYKKIATLAFKSLNQKEKVMSVPIWIVKPLIRMLKIFNKRYYALALFFCTVMTNDIVASTYGKIKLETYYKEYVVKRKENR</sequence>
<dbReference type="InterPro" id="IPR016040">
    <property type="entry name" value="NAD(P)-bd_dom"/>
</dbReference>
<keyword evidence="3" id="KW-1133">Transmembrane helix</keyword>
<feature type="domain" description="NAD(P)-binding" evidence="4">
    <location>
        <begin position="8"/>
        <end position="197"/>
    </location>
</feature>
<evidence type="ECO:0000313" key="5">
    <source>
        <dbReference type="EMBL" id="NBI29855.1"/>
    </source>
</evidence>
<gene>
    <name evidence="5" type="ORF">ERL59_12890</name>
</gene>
<dbReference type="OrthoDB" id="9803892at2"/>
<dbReference type="CDD" id="cd05243">
    <property type="entry name" value="SDR_a5"/>
    <property type="match status" value="1"/>
</dbReference>
<dbReference type="InterPro" id="IPR036291">
    <property type="entry name" value="NAD(P)-bd_dom_sf"/>
</dbReference>
<dbReference type="EMBL" id="SIJB01000028">
    <property type="protein sequence ID" value="NBI29855.1"/>
    <property type="molecule type" value="Genomic_DNA"/>
</dbReference>
<dbReference type="InterPro" id="IPR044256">
    <property type="entry name" value="HCF244-like"/>
</dbReference>
<dbReference type="Pfam" id="PF13460">
    <property type="entry name" value="NAD_binding_10"/>
    <property type="match status" value="1"/>
</dbReference>
<dbReference type="SUPFAM" id="SSF51735">
    <property type="entry name" value="NAD(P)-binding Rossmann-fold domains"/>
    <property type="match status" value="1"/>
</dbReference>
<keyword evidence="3" id="KW-0472">Membrane</keyword>
<keyword evidence="2" id="KW-0604">Photosystem II</keyword>
<keyword evidence="1" id="KW-0602">Photosynthesis</keyword>
<name>A0A6N9Q4S6_9BACL</name>
<dbReference type="PANTHER" id="PTHR47128:SF2">
    <property type="entry name" value="PROTEIN HIGH CHLOROPHYLL FLUORESCENCE PHENOTYPE 244, CHLOROPLASTIC"/>
    <property type="match status" value="1"/>
</dbReference>
<reference evidence="5 6" key="1">
    <citation type="submission" date="2019-01" db="EMBL/GenBank/DDBJ databases">
        <title>Chengkuizengella sp. nov., isolated from deep-sea sediment of East Pacific Ocean.</title>
        <authorList>
            <person name="Yang J."/>
            <person name="Lai Q."/>
            <person name="Shao Z."/>
        </authorList>
    </citation>
    <scope>NUCLEOTIDE SEQUENCE [LARGE SCALE GENOMIC DNA]</scope>
    <source>
        <strain evidence="5 6">YPA3-1-1</strain>
    </source>
</reference>
<comment type="caution">
    <text evidence="5">The sequence shown here is derived from an EMBL/GenBank/DDBJ whole genome shotgun (WGS) entry which is preliminary data.</text>
</comment>
<proteinExistence type="predicted"/>
<dbReference type="PANTHER" id="PTHR47128">
    <property type="match status" value="1"/>
</dbReference>
<protein>
    <submittedName>
        <fullName evidence="5">SDR family oxidoreductase</fullName>
    </submittedName>
</protein>